<dbReference type="AlphaFoldDB" id="A0A8B7RY87"/>
<keyword evidence="13" id="KW-0496">Mitochondrion</keyword>
<dbReference type="InterPro" id="IPR000873">
    <property type="entry name" value="AMP-dep_synth/lig_dom"/>
</dbReference>
<keyword evidence="7" id="KW-0547">Nucleotide-binding</keyword>
<keyword evidence="9" id="KW-0067">ATP-binding</keyword>
<keyword evidence="6" id="KW-0479">Metal-binding</keyword>
<evidence type="ECO:0000256" key="1">
    <source>
        <dbReference type="ARBA" id="ARBA00001936"/>
    </source>
</evidence>
<dbReference type="InterPro" id="IPR020845">
    <property type="entry name" value="AMP-binding_CS"/>
</dbReference>
<evidence type="ECO:0000256" key="5">
    <source>
        <dbReference type="ARBA" id="ARBA00022598"/>
    </source>
</evidence>
<evidence type="ECO:0000256" key="7">
    <source>
        <dbReference type="ARBA" id="ARBA00022741"/>
    </source>
</evidence>
<dbReference type="FunFam" id="3.30.300.30:FF:000005">
    <property type="entry name" value="Acyl-coenzyme A synthetase ACSM5, mitochondrial"/>
    <property type="match status" value="1"/>
</dbReference>
<dbReference type="SUPFAM" id="SSF56801">
    <property type="entry name" value="Acetyl-CoA synthetase-like"/>
    <property type="match status" value="1"/>
</dbReference>
<comment type="similarity">
    <text evidence="4">Belongs to the ATP-dependent AMP-binding enzyme family.</text>
</comment>
<evidence type="ECO:0000256" key="10">
    <source>
        <dbReference type="ARBA" id="ARBA00022842"/>
    </source>
</evidence>
<dbReference type="GO" id="GO:0006633">
    <property type="term" value="P:fatty acid biosynthetic process"/>
    <property type="evidence" value="ECO:0007669"/>
    <property type="project" value="TreeGrafter"/>
</dbReference>
<feature type="domain" description="AMP-dependent synthetase/ligase" evidence="16">
    <location>
        <begin position="6"/>
        <end position="355"/>
    </location>
</feature>
<dbReference type="InterPro" id="IPR025110">
    <property type="entry name" value="AMP-bd_C"/>
</dbReference>
<evidence type="ECO:0000256" key="12">
    <source>
        <dbReference type="ARBA" id="ARBA00023098"/>
    </source>
</evidence>
<keyword evidence="8" id="KW-0276">Fatty acid metabolism</keyword>
<evidence type="ECO:0000313" key="18">
    <source>
        <dbReference type="Proteomes" id="UP000694851"/>
    </source>
</evidence>
<evidence type="ECO:0000259" key="17">
    <source>
        <dbReference type="Pfam" id="PF13193"/>
    </source>
</evidence>
<dbReference type="GO" id="GO:0005524">
    <property type="term" value="F:ATP binding"/>
    <property type="evidence" value="ECO:0007669"/>
    <property type="project" value="UniProtKB-KW"/>
</dbReference>
<keyword evidence="10" id="KW-0460">Magnesium</keyword>
<evidence type="ECO:0000256" key="15">
    <source>
        <dbReference type="ARBA" id="ARBA00048477"/>
    </source>
</evidence>
<keyword evidence="5" id="KW-0436">Ligase</keyword>
<evidence type="ECO:0000256" key="4">
    <source>
        <dbReference type="ARBA" id="ARBA00006432"/>
    </source>
</evidence>
<dbReference type="GO" id="GO:0005759">
    <property type="term" value="C:mitochondrial matrix"/>
    <property type="evidence" value="ECO:0007669"/>
    <property type="project" value="TreeGrafter"/>
</dbReference>
<dbReference type="PANTHER" id="PTHR43605">
    <property type="entry name" value="ACYL-COENZYME A SYNTHETASE"/>
    <property type="match status" value="1"/>
</dbReference>
<dbReference type="Gene3D" id="3.30.300.30">
    <property type="match status" value="1"/>
</dbReference>
<dbReference type="OrthoDB" id="6614653at2759"/>
<dbReference type="GO" id="GO:0006637">
    <property type="term" value="P:acyl-CoA metabolic process"/>
    <property type="evidence" value="ECO:0007669"/>
    <property type="project" value="TreeGrafter"/>
</dbReference>
<dbReference type="RefSeq" id="XP_019505348.1">
    <property type="nucleotide sequence ID" value="XM_019649803.1"/>
</dbReference>
<evidence type="ECO:0000259" key="16">
    <source>
        <dbReference type="Pfam" id="PF00501"/>
    </source>
</evidence>
<evidence type="ECO:0000256" key="3">
    <source>
        <dbReference type="ARBA" id="ARBA00004173"/>
    </source>
</evidence>
<evidence type="ECO:0000313" key="19">
    <source>
        <dbReference type="RefSeq" id="XP_019505348.1"/>
    </source>
</evidence>
<organism evidence="18 19">
    <name type="scientific">Hipposideros armiger</name>
    <name type="common">Great Himalayan leaf-nosed bat</name>
    <dbReference type="NCBI Taxonomy" id="186990"/>
    <lineage>
        <taxon>Eukaryota</taxon>
        <taxon>Metazoa</taxon>
        <taxon>Chordata</taxon>
        <taxon>Craniata</taxon>
        <taxon>Vertebrata</taxon>
        <taxon>Euteleostomi</taxon>
        <taxon>Mammalia</taxon>
        <taxon>Eutheria</taxon>
        <taxon>Laurasiatheria</taxon>
        <taxon>Chiroptera</taxon>
        <taxon>Yinpterochiroptera</taxon>
        <taxon>Rhinolophoidea</taxon>
        <taxon>Hipposideridae</taxon>
        <taxon>Hipposideros</taxon>
    </lineage>
</organism>
<dbReference type="GeneID" id="109386530"/>
<comment type="cofactor">
    <cofactor evidence="1">
        <name>Mn(2+)</name>
        <dbReference type="ChEBI" id="CHEBI:29035"/>
    </cofactor>
</comment>
<evidence type="ECO:0000256" key="13">
    <source>
        <dbReference type="ARBA" id="ARBA00023128"/>
    </source>
</evidence>
<dbReference type="CTD" id="116285"/>
<dbReference type="InterPro" id="IPR051087">
    <property type="entry name" value="Mitochondrial_ACSM"/>
</dbReference>
<evidence type="ECO:0000256" key="14">
    <source>
        <dbReference type="ARBA" id="ARBA00039009"/>
    </source>
</evidence>
<proteinExistence type="inferred from homology"/>
<evidence type="ECO:0000256" key="11">
    <source>
        <dbReference type="ARBA" id="ARBA00022946"/>
    </source>
</evidence>
<dbReference type="Gene3D" id="3.40.50.12780">
    <property type="entry name" value="N-terminal domain of ligase-like"/>
    <property type="match status" value="1"/>
</dbReference>
<dbReference type="Proteomes" id="UP000694851">
    <property type="component" value="Unplaced"/>
</dbReference>
<evidence type="ECO:0000256" key="8">
    <source>
        <dbReference type="ARBA" id="ARBA00022832"/>
    </source>
</evidence>
<dbReference type="InterPro" id="IPR045851">
    <property type="entry name" value="AMP-bd_C_sf"/>
</dbReference>
<name>A0A8B7RY87_HIPAR</name>
<evidence type="ECO:0000256" key="6">
    <source>
        <dbReference type="ARBA" id="ARBA00022723"/>
    </source>
</evidence>
<dbReference type="InterPro" id="IPR042099">
    <property type="entry name" value="ANL_N_sf"/>
</dbReference>
<comment type="cofactor">
    <cofactor evidence="2">
        <name>Mg(2+)</name>
        <dbReference type="ChEBI" id="CHEBI:18420"/>
    </cofactor>
</comment>
<keyword evidence="12" id="KW-0443">Lipid metabolism</keyword>
<evidence type="ECO:0000256" key="2">
    <source>
        <dbReference type="ARBA" id="ARBA00001946"/>
    </source>
</evidence>
<dbReference type="EC" id="6.2.1.2" evidence="14"/>
<dbReference type="GO" id="GO:0031956">
    <property type="term" value="F:medium-chain fatty acid-CoA ligase activity"/>
    <property type="evidence" value="ECO:0007669"/>
    <property type="project" value="UniProtKB-EC"/>
</dbReference>
<dbReference type="GO" id="GO:0046872">
    <property type="term" value="F:metal ion binding"/>
    <property type="evidence" value="ECO:0007669"/>
    <property type="project" value="UniProtKB-KW"/>
</dbReference>
<accession>A0A8B7RY87</accession>
<feature type="domain" description="AMP-binding enzyme C-terminal" evidence="17">
    <location>
        <begin position="419"/>
        <end position="499"/>
    </location>
</feature>
<sequence>MGRRGSNPALWWVNDQGEEVKWTFGDVTDLTCRTANVLTHACDLQQGDRLILILPRIPEWWLVSLGCIRAGIIFVPGTTQMKVKDFVYRQNLSKAKGVITTDTLAPEVDSMASECPALKTKILVSDHSRKGWLDFRSLIKAASPDHTCVKSKTNDPMVIFFTSGTTGLPKMAKHSHELALRSSLPSCSRVMQMKTNDIFWCLSDPGWVTALVCSMFHPWTVGSTVFSHDLTQFDPKLIVQIMFEYPVTQCFAVPTVFRMLLQQDSASLRFPNLECCWTGGEALLLEDQQKWTQRTGVPLIELYGQTETGMATGTSKGMKIKPGSLGKAIPPFDIKVIDEKGHVLPPNTEGSIGIRIKPTRPTGLFMCYEDDPVKTAKMECGDFYNTGDKGIIDEEGYIWLLGRDDDVINASGYRIGPTEVENALAQHPAVAESAVVSSPDPVRGQVVKAFIVLTPQFLSQDLEQLAKELQQYVKSVTAPYKYPRKVEFVLELPKTVTGKIKRHELREKEFGEV</sequence>
<dbReference type="Pfam" id="PF00501">
    <property type="entry name" value="AMP-binding"/>
    <property type="match status" value="1"/>
</dbReference>
<dbReference type="GO" id="GO:0004321">
    <property type="term" value="F:fatty-acyl-CoA synthase activity"/>
    <property type="evidence" value="ECO:0007669"/>
    <property type="project" value="TreeGrafter"/>
</dbReference>
<comment type="catalytic activity">
    <reaction evidence="15">
        <text>a medium-chain fatty acid + ATP + CoA = a medium-chain fatty acyl-CoA + AMP + diphosphate</text>
        <dbReference type="Rhea" id="RHEA:48340"/>
        <dbReference type="ChEBI" id="CHEBI:30616"/>
        <dbReference type="ChEBI" id="CHEBI:33019"/>
        <dbReference type="ChEBI" id="CHEBI:57287"/>
        <dbReference type="ChEBI" id="CHEBI:59558"/>
        <dbReference type="ChEBI" id="CHEBI:90546"/>
        <dbReference type="ChEBI" id="CHEBI:456215"/>
        <dbReference type="EC" id="6.2.1.2"/>
    </reaction>
    <physiologicalReaction direction="left-to-right" evidence="15">
        <dbReference type="Rhea" id="RHEA:48341"/>
    </physiologicalReaction>
</comment>
<protein>
    <recommendedName>
        <fullName evidence="14">medium-chain acyl-CoA ligase</fullName>
        <ecNumber evidence="14">6.2.1.2</ecNumber>
    </recommendedName>
</protein>
<keyword evidence="18" id="KW-1185">Reference proteome</keyword>
<dbReference type="Pfam" id="PF13193">
    <property type="entry name" value="AMP-binding_C"/>
    <property type="match status" value="1"/>
</dbReference>
<reference evidence="19" key="1">
    <citation type="submission" date="2025-08" db="UniProtKB">
        <authorList>
            <consortium name="RefSeq"/>
        </authorList>
    </citation>
    <scope>IDENTIFICATION</scope>
    <source>
        <tissue evidence="19">Muscle</tissue>
    </source>
</reference>
<dbReference type="PANTHER" id="PTHR43605:SF5">
    <property type="entry name" value="ACYL-COENZYME A SYNTHETASE ACSM1, MITOCHONDRIAL"/>
    <property type="match status" value="1"/>
</dbReference>
<keyword evidence="11" id="KW-0809">Transit peptide</keyword>
<dbReference type="FunFam" id="3.40.50.12780:FF:000007">
    <property type="entry name" value="Acyl-coenzyme A synthetase ACSM2A, mitochondrial"/>
    <property type="match status" value="1"/>
</dbReference>
<evidence type="ECO:0000256" key="9">
    <source>
        <dbReference type="ARBA" id="ARBA00022840"/>
    </source>
</evidence>
<gene>
    <name evidence="19" type="primary">ACSM1</name>
</gene>
<comment type="subcellular location">
    <subcellularLocation>
        <location evidence="3">Mitochondrion</location>
    </subcellularLocation>
</comment>
<dbReference type="PROSITE" id="PS00455">
    <property type="entry name" value="AMP_BINDING"/>
    <property type="match status" value="1"/>
</dbReference>